<proteinExistence type="predicted"/>
<evidence type="ECO:0000313" key="8">
    <source>
        <dbReference type="Proteomes" id="UP001500888"/>
    </source>
</evidence>
<keyword evidence="8" id="KW-1185">Reference proteome</keyword>
<keyword evidence="3 5" id="KW-1133">Transmembrane helix</keyword>
<accession>A0ABP7HAR0</accession>
<dbReference type="InterPro" id="IPR009908">
    <property type="entry name" value="Methylamine_util_MauE"/>
</dbReference>
<gene>
    <name evidence="7" type="ORF">GCM10022226_02510</name>
</gene>
<comment type="caution">
    <text evidence="7">The sequence shown here is derived from an EMBL/GenBank/DDBJ whole genome shotgun (WGS) entry which is preliminary data.</text>
</comment>
<feature type="transmembrane region" description="Helical" evidence="5">
    <location>
        <begin position="126"/>
        <end position="144"/>
    </location>
</feature>
<dbReference type="Proteomes" id="UP001500888">
    <property type="component" value="Unassembled WGS sequence"/>
</dbReference>
<evidence type="ECO:0000256" key="2">
    <source>
        <dbReference type="ARBA" id="ARBA00022692"/>
    </source>
</evidence>
<reference evidence="8" key="1">
    <citation type="journal article" date="2019" name="Int. J. Syst. Evol. Microbiol.">
        <title>The Global Catalogue of Microorganisms (GCM) 10K type strain sequencing project: providing services to taxonomists for standard genome sequencing and annotation.</title>
        <authorList>
            <consortium name="The Broad Institute Genomics Platform"/>
            <consortium name="The Broad Institute Genome Sequencing Center for Infectious Disease"/>
            <person name="Wu L."/>
            <person name="Ma J."/>
        </authorList>
    </citation>
    <scope>NUCLEOTIDE SEQUENCE [LARGE SCALE GENOMIC DNA]</scope>
    <source>
        <strain evidence="8">JCM 16908</strain>
    </source>
</reference>
<keyword evidence="2 5" id="KW-0812">Transmembrane</keyword>
<comment type="subcellular location">
    <subcellularLocation>
        <location evidence="1">Membrane</location>
        <topology evidence="1">Multi-pass membrane protein</topology>
    </subcellularLocation>
</comment>
<evidence type="ECO:0000313" key="7">
    <source>
        <dbReference type="EMBL" id="GAA3787645.1"/>
    </source>
</evidence>
<organism evidence="7 8">
    <name type="scientific">Sphaerisporangium flaviroseum</name>
    <dbReference type="NCBI Taxonomy" id="509199"/>
    <lineage>
        <taxon>Bacteria</taxon>
        <taxon>Bacillati</taxon>
        <taxon>Actinomycetota</taxon>
        <taxon>Actinomycetes</taxon>
        <taxon>Streptosporangiales</taxon>
        <taxon>Streptosporangiaceae</taxon>
        <taxon>Sphaerisporangium</taxon>
    </lineage>
</organism>
<sequence>MTVEVATLATAALVLLVALLLLGGTAKLATAGTDTAPGGLSRLGPGVLVPERWRKHVLIFCSVGEAVLAAGLVFTRHPLPRWGTIAFFSVATYVLWELRRRRPDVGCGCFGEASSSPVGLRSIGRALVLTGFAVVVALVPVSGVDVMAGLTWNLAAVLGAGVVLLTLLSPEVEEGIARVRYRTPCEQRPMSANRALSLLRGSAEWRSHKALLASAEPADTWRELCWRFFVYPGYTALGAQAEVVFAVYLSGRRPPVRVAVVDGTSTTLRESMDVSATR</sequence>
<evidence type="ECO:0000256" key="3">
    <source>
        <dbReference type="ARBA" id="ARBA00022989"/>
    </source>
</evidence>
<keyword evidence="4 5" id="KW-0472">Membrane</keyword>
<dbReference type="Pfam" id="PF07291">
    <property type="entry name" value="MauE"/>
    <property type="match status" value="1"/>
</dbReference>
<evidence type="ECO:0000259" key="6">
    <source>
        <dbReference type="Pfam" id="PF07291"/>
    </source>
</evidence>
<evidence type="ECO:0000256" key="5">
    <source>
        <dbReference type="SAM" id="Phobius"/>
    </source>
</evidence>
<feature type="transmembrane region" description="Helical" evidence="5">
    <location>
        <begin position="55"/>
        <end position="74"/>
    </location>
</feature>
<protein>
    <recommendedName>
        <fullName evidence="6">Methylamine utilisation protein MauE domain-containing protein</fullName>
    </recommendedName>
</protein>
<feature type="domain" description="Methylamine utilisation protein MauE" evidence="6">
    <location>
        <begin position="8"/>
        <end position="137"/>
    </location>
</feature>
<dbReference type="EMBL" id="BAAAZR010000001">
    <property type="protein sequence ID" value="GAA3787645.1"/>
    <property type="molecule type" value="Genomic_DNA"/>
</dbReference>
<name>A0ABP7HAR0_9ACTN</name>
<feature type="transmembrane region" description="Helical" evidence="5">
    <location>
        <begin position="150"/>
        <end position="168"/>
    </location>
</feature>
<evidence type="ECO:0000256" key="4">
    <source>
        <dbReference type="ARBA" id="ARBA00023136"/>
    </source>
</evidence>
<evidence type="ECO:0000256" key="1">
    <source>
        <dbReference type="ARBA" id="ARBA00004141"/>
    </source>
</evidence>